<gene>
    <name evidence="6" type="ORF">SAJA_10120</name>
</gene>
<evidence type="ECO:0000259" key="5">
    <source>
        <dbReference type="PROSITE" id="PS50160"/>
    </source>
</evidence>
<dbReference type="Pfam" id="PF04679">
    <property type="entry name" value="DNA_ligase_A_C"/>
    <property type="match status" value="1"/>
</dbReference>
<dbReference type="Gene3D" id="2.40.50.140">
    <property type="entry name" value="Nucleic acid-binding proteins"/>
    <property type="match status" value="1"/>
</dbReference>
<evidence type="ECO:0000256" key="2">
    <source>
        <dbReference type="ARBA" id="ARBA00012727"/>
    </source>
</evidence>
<comment type="catalytic activity">
    <reaction evidence="4">
        <text>ATP + (deoxyribonucleotide)n-3'-hydroxyl + 5'-phospho-(deoxyribonucleotide)m = (deoxyribonucleotide)n+m + AMP + diphosphate.</text>
        <dbReference type="EC" id="6.5.1.1"/>
    </reaction>
</comment>
<evidence type="ECO:0000256" key="3">
    <source>
        <dbReference type="ARBA" id="ARBA00022598"/>
    </source>
</evidence>
<reference evidence="6 7" key="1">
    <citation type="submission" date="2013-10" db="EMBL/GenBank/DDBJ databases">
        <title>Salinisphaera japonica YTM-1 Genome Sequencing.</title>
        <authorList>
            <person name="Lai Q."/>
            <person name="Li C."/>
            <person name="Shao Z."/>
        </authorList>
    </citation>
    <scope>NUCLEOTIDE SEQUENCE [LARGE SCALE GENOMIC DNA]</scope>
    <source>
        <strain evidence="6 7">YTM-1</strain>
    </source>
</reference>
<comment type="similarity">
    <text evidence="1">Belongs to the ATP-dependent DNA ligase family.</text>
</comment>
<dbReference type="NCBIfam" id="TIGR02779">
    <property type="entry name" value="NHEJ_ligase_lig"/>
    <property type="match status" value="1"/>
</dbReference>
<keyword evidence="7" id="KW-1185">Reference proteome</keyword>
<dbReference type="SUPFAM" id="SSF50249">
    <property type="entry name" value="Nucleic acid-binding proteins"/>
    <property type="match status" value="1"/>
</dbReference>
<organism evidence="6 7">
    <name type="scientific">Salinisphaera japonica YTM-1</name>
    <dbReference type="NCBI Taxonomy" id="1209778"/>
    <lineage>
        <taxon>Bacteria</taxon>
        <taxon>Pseudomonadati</taxon>
        <taxon>Pseudomonadota</taxon>
        <taxon>Gammaproteobacteria</taxon>
        <taxon>Salinisphaerales</taxon>
        <taxon>Salinisphaeraceae</taxon>
        <taxon>Salinisphaera</taxon>
    </lineage>
</organism>
<dbReference type="EMBL" id="AYKG01000030">
    <property type="protein sequence ID" value="ROO27092.1"/>
    <property type="molecule type" value="Genomic_DNA"/>
</dbReference>
<proteinExistence type="inferred from homology"/>
<keyword evidence="3 6" id="KW-0436">Ligase</keyword>
<dbReference type="InterPro" id="IPR050191">
    <property type="entry name" value="ATP-dep_DNA_ligase"/>
</dbReference>
<dbReference type="PANTHER" id="PTHR45674">
    <property type="entry name" value="DNA LIGASE 1/3 FAMILY MEMBER"/>
    <property type="match status" value="1"/>
</dbReference>
<accession>A0A423PNH0</accession>
<dbReference type="RefSeq" id="WP_123658512.1">
    <property type="nucleotide sequence ID" value="NZ_AYKG01000030.1"/>
</dbReference>
<dbReference type="InterPro" id="IPR014146">
    <property type="entry name" value="LigD_ligase_dom"/>
</dbReference>
<dbReference type="GO" id="GO:0006281">
    <property type="term" value="P:DNA repair"/>
    <property type="evidence" value="ECO:0007669"/>
    <property type="project" value="InterPro"/>
</dbReference>
<dbReference type="SUPFAM" id="SSF56091">
    <property type="entry name" value="DNA ligase/mRNA capping enzyme, catalytic domain"/>
    <property type="match status" value="1"/>
</dbReference>
<evidence type="ECO:0000256" key="4">
    <source>
        <dbReference type="ARBA" id="ARBA00034003"/>
    </source>
</evidence>
<dbReference type="GO" id="GO:0006310">
    <property type="term" value="P:DNA recombination"/>
    <property type="evidence" value="ECO:0007669"/>
    <property type="project" value="InterPro"/>
</dbReference>
<comment type="caution">
    <text evidence="6">The sequence shown here is derived from an EMBL/GenBank/DDBJ whole genome shotgun (WGS) entry which is preliminary data.</text>
</comment>
<dbReference type="GO" id="GO:0005524">
    <property type="term" value="F:ATP binding"/>
    <property type="evidence" value="ECO:0007669"/>
    <property type="project" value="InterPro"/>
</dbReference>
<dbReference type="OrthoDB" id="9802472at2"/>
<dbReference type="InterPro" id="IPR012340">
    <property type="entry name" value="NA-bd_OB-fold"/>
</dbReference>
<dbReference type="Gene3D" id="3.30.470.30">
    <property type="entry name" value="DNA ligase/mRNA capping enzyme"/>
    <property type="match status" value="1"/>
</dbReference>
<dbReference type="PROSITE" id="PS50160">
    <property type="entry name" value="DNA_LIGASE_A3"/>
    <property type="match status" value="1"/>
</dbReference>
<evidence type="ECO:0000256" key="1">
    <source>
        <dbReference type="ARBA" id="ARBA00007572"/>
    </source>
</evidence>
<dbReference type="AlphaFoldDB" id="A0A423PNH0"/>
<dbReference type="InterPro" id="IPR012310">
    <property type="entry name" value="DNA_ligase_ATP-dep_cent"/>
</dbReference>
<dbReference type="CDD" id="cd07906">
    <property type="entry name" value="Adenylation_DNA_ligase_LigD_LigC"/>
    <property type="match status" value="1"/>
</dbReference>
<dbReference type="CDD" id="cd07971">
    <property type="entry name" value="OBF_DNA_ligase_LigD"/>
    <property type="match status" value="1"/>
</dbReference>
<dbReference type="EC" id="6.5.1.1" evidence="2"/>
<protein>
    <recommendedName>
        <fullName evidence="2">DNA ligase (ATP)</fullName>
        <ecNumber evidence="2">6.5.1.1</ecNumber>
    </recommendedName>
</protein>
<dbReference type="Pfam" id="PF01068">
    <property type="entry name" value="DNA_ligase_A_M"/>
    <property type="match status" value="1"/>
</dbReference>
<dbReference type="InterPro" id="IPR012309">
    <property type="entry name" value="DNA_ligase_ATP-dep_C"/>
</dbReference>
<name>A0A423PNH0_9GAMM</name>
<dbReference type="Gene3D" id="3.30.1490.70">
    <property type="match status" value="1"/>
</dbReference>
<dbReference type="PANTHER" id="PTHR45674:SF4">
    <property type="entry name" value="DNA LIGASE 1"/>
    <property type="match status" value="1"/>
</dbReference>
<sequence>MTKARIKYVLSADSWAKARKAPMPYTFEPMLATLHREPFSDDAWLYERKFDGIRLLVFRDGDHVELYTRNGKARNGHFPELVALMAAQPGERFVLDGEVVAFEGDTTCFSRLQQRAGISDPAEARASGIKIYFYVFDSPWMEDYDIRRVPLRERKQVIREVLDYSGDLRFTPHRNGDGAAFLAEAREKGWEGIIAKKAESAYRNGRSKRWLKLKVEAGQELVIGGYTDPEGSRTGIGALLVGYYEGDALRYAGRVGTGFTDAELARLKETLSTIEQAEPAFADPPDATDIHWVTPERVADIRFTEWTPDGRLRHPAYLGERDDKDAREVVREDRA</sequence>
<dbReference type="Proteomes" id="UP000285310">
    <property type="component" value="Unassembled WGS sequence"/>
</dbReference>
<dbReference type="InParanoid" id="A0A423PNH0"/>
<evidence type="ECO:0000313" key="6">
    <source>
        <dbReference type="EMBL" id="ROO27092.1"/>
    </source>
</evidence>
<dbReference type="GO" id="GO:0003910">
    <property type="term" value="F:DNA ligase (ATP) activity"/>
    <property type="evidence" value="ECO:0007669"/>
    <property type="project" value="UniProtKB-EC"/>
</dbReference>
<evidence type="ECO:0000313" key="7">
    <source>
        <dbReference type="Proteomes" id="UP000285310"/>
    </source>
</evidence>
<feature type="domain" description="ATP-dependent DNA ligase family profile" evidence="5">
    <location>
        <begin position="124"/>
        <end position="228"/>
    </location>
</feature>